<dbReference type="GO" id="GO:0046872">
    <property type="term" value="F:metal ion binding"/>
    <property type="evidence" value="ECO:0007669"/>
    <property type="project" value="UniProtKB-KW"/>
</dbReference>
<dbReference type="RefSeq" id="WP_117201129.1">
    <property type="nucleotide sequence ID" value="NZ_JBHTBK010000036.1"/>
</dbReference>
<keyword evidence="3" id="KW-0645">Protease</keyword>
<evidence type="ECO:0000256" key="6">
    <source>
        <dbReference type="ARBA" id="ARBA00022833"/>
    </source>
</evidence>
<feature type="domain" description="Peptidase M13 N-terminal" evidence="9">
    <location>
        <begin position="83"/>
        <end position="461"/>
    </location>
</feature>
<dbReference type="PROSITE" id="PS51885">
    <property type="entry name" value="NEPRILYSIN"/>
    <property type="match status" value="1"/>
</dbReference>
<name>A0A372DRY7_9GAMM</name>
<evidence type="ECO:0000256" key="5">
    <source>
        <dbReference type="ARBA" id="ARBA00022801"/>
    </source>
</evidence>
<evidence type="ECO:0000256" key="2">
    <source>
        <dbReference type="ARBA" id="ARBA00007357"/>
    </source>
</evidence>
<dbReference type="SUPFAM" id="SSF55486">
    <property type="entry name" value="Metalloproteases ('zincins'), catalytic domain"/>
    <property type="match status" value="1"/>
</dbReference>
<keyword evidence="4" id="KW-0479">Metal-binding</keyword>
<sequence length="720" mass="78940">MRGCCADVAVQGTRPQESPVSHAPAFKPQALILSLAVAAALAGCQKPDAAAPAADAAKPAVAPQLPPTAAFALADLDTSKNACDDLSGFVNGKWLAAHPVPADRTTWGSFEMLDERSEAASRHIAETAAADAQAAGVAKLVGDFYATGMDAAAVNAAGLKPIQPILERIDALKTPADVARYLREEFAAGRGEVFSFGAEADFKDSSQVIGYAFQDGLSLPERAYYLEDGQDGNYKTIREAYVAHVARQLRNAGVAEADAARQAADVLAFETRLAKASLSPIDLRNPENQYHFVTLADADKASPNFPWSQFMQANGLQVEGFSLSQPQFFAEFDRMLAEVPVAQWQAYLRIHAIDGMAPYLADTFADERFDFFGKTLRGQQEQKPRWKRVLDSVEGSVGEALGQIYVQQYFPAESKAAMEKLVDNLRVALKLRLQQLDWMSEDTKAKAVAKWDSFMPKIGYPDKWRSWDGLATSRTGYVDNVLAAAKFNHDWRMGKIGKPVDRTEWGMTPQTVNAYYNPLQNEIVFPAAILQPPFFDPKADPALNYGGIGAVIGHEMLHGYDDQGSQFDASGNFANWWQDADRKGFEARTKKLVQQFDDYVSIDGIHVKGQLTLGENIADLGGLTVAYDALQKALADAGMSPQEKTDGYTQDQRFFINWATVWRRNFKPEELKVRLNTDPHAPADFRAIGAPSNMPAFAAAFQCKAGDAMVRPDDKRVVIW</sequence>
<feature type="domain" description="Peptidase M13 C-terminal" evidence="8">
    <location>
        <begin position="513"/>
        <end position="717"/>
    </location>
</feature>
<keyword evidence="11" id="KW-1185">Reference proteome</keyword>
<dbReference type="EMBL" id="QVPD01000001">
    <property type="protein sequence ID" value="RFP62309.1"/>
    <property type="molecule type" value="Genomic_DNA"/>
</dbReference>
<evidence type="ECO:0000313" key="10">
    <source>
        <dbReference type="EMBL" id="RFP62309.1"/>
    </source>
</evidence>
<dbReference type="Pfam" id="PF01431">
    <property type="entry name" value="Peptidase_M13"/>
    <property type="match status" value="1"/>
</dbReference>
<keyword evidence="6" id="KW-0862">Zinc</keyword>
<dbReference type="InterPro" id="IPR000718">
    <property type="entry name" value="Peptidase_M13"/>
</dbReference>
<dbReference type="AlphaFoldDB" id="A0A372DRY7"/>
<dbReference type="InterPro" id="IPR018497">
    <property type="entry name" value="Peptidase_M13_C"/>
</dbReference>
<proteinExistence type="inferred from homology"/>
<dbReference type="PANTHER" id="PTHR11733:SF167">
    <property type="entry name" value="FI17812P1-RELATED"/>
    <property type="match status" value="1"/>
</dbReference>
<dbReference type="PANTHER" id="PTHR11733">
    <property type="entry name" value="ZINC METALLOPROTEASE FAMILY M13 NEPRILYSIN-RELATED"/>
    <property type="match status" value="1"/>
</dbReference>
<dbReference type="Gene3D" id="1.10.1380.10">
    <property type="entry name" value="Neutral endopeptidase , domain2"/>
    <property type="match status" value="1"/>
</dbReference>
<dbReference type="CDD" id="cd08662">
    <property type="entry name" value="M13"/>
    <property type="match status" value="1"/>
</dbReference>
<reference evidence="10 11" key="1">
    <citation type="submission" date="2018-08" db="EMBL/GenBank/DDBJ databases">
        <title>Lysobacter weifangensis sp. nov., a new member of the family 'Xanthomonadaceae', isolated from soil in a farmland.</title>
        <authorList>
            <person name="Zhao H."/>
        </authorList>
    </citation>
    <scope>NUCLEOTIDE SEQUENCE [LARGE SCALE GENOMIC DNA]</scope>
    <source>
        <strain evidence="10 11">WF-2</strain>
    </source>
</reference>
<evidence type="ECO:0000256" key="3">
    <source>
        <dbReference type="ARBA" id="ARBA00022670"/>
    </source>
</evidence>
<dbReference type="InterPro" id="IPR024079">
    <property type="entry name" value="MetalloPept_cat_dom_sf"/>
</dbReference>
<dbReference type="GO" id="GO:0004222">
    <property type="term" value="F:metalloendopeptidase activity"/>
    <property type="evidence" value="ECO:0007669"/>
    <property type="project" value="InterPro"/>
</dbReference>
<dbReference type="InterPro" id="IPR008753">
    <property type="entry name" value="Peptidase_M13_N"/>
</dbReference>
<gene>
    <name evidence="10" type="ORF">D0Y53_00325</name>
</gene>
<accession>A0A372DRY7</accession>
<dbReference type="GO" id="GO:0005886">
    <property type="term" value="C:plasma membrane"/>
    <property type="evidence" value="ECO:0007669"/>
    <property type="project" value="TreeGrafter"/>
</dbReference>
<evidence type="ECO:0000256" key="1">
    <source>
        <dbReference type="ARBA" id="ARBA00001947"/>
    </source>
</evidence>
<comment type="caution">
    <text evidence="10">The sequence shown here is derived from an EMBL/GenBank/DDBJ whole genome shotgun (WGS) entry which is preliminary data.</text>
</comment>
<dbReference type="Proteomes" id="UP000262917">
    <property type="component" value="Unassembled WGS sequence"/>
</dbReference>
<keyword evidence="5" id="KW-0378">Hydrolase</keyword>
<dbReference type="Pfam" id="PF05649">
    <property type="entry name" value="Peptidase_M13_N"/>
    <property type="match status" value="1"/>
</dbReference>
<dbReference type="Gene3D" id="3.40.390.10">
    <property type="entry name" value="Collagenase (Catalytic Domain)"/>
    <property type="match status" value="1"/>
</dbReference>
<evidence type="ECO:0000313" key="11">
    <source>
        <dbReference type="Proteomes" id="UP000262917"/>
    </source>
</evidence>
<dbReference type="PRINTS" id="PR00786">
    <property type="entry name" value="NEPRILYSIN"/>
</dbReference>
<protein>
    <submittedName>
        <fullName evidence="10">Peptidase</fullName>
    </submittedName>
</protein>
<dbReference type="InterPro" id="IPR042089">
    <property type="entry name" value="Peptidase_M13_dom_2"/>
</dbReference>
<comment type="similarity">
    <text evidence="2">Belongs to the peptidase M13 family.</text>
</comment>
<dbReference type="OrthoDB" id="9775677at2"/>
<evidence type="ECO:0000259" key="9">
    <source>
        <dbReference type="Pfam" id="PF05649"/>
    </source>
</evidence>
<comment type="cofactor">
    <cofactor evidence="1">
        <name>Zn(2+)</name>
        <dbReference type="ChEBI" id="CHEBI:29105"/>
    </cofactor>
</comment>
<evidence type="ECO:0000259" key="8">
    <source>
        <dbReference type="Pfam" id="PF01431"/>
    </source>
</evidence>
<evidence type="ECO:0000256" key="7">
    <source>
        <dbReference type="ARBA" id="ARBA00023049"/>
    </source>
</evidence>
<organism evidence="10 11">
    <name type="scientific">Cognatiluteimonas weifangensis</name>
    <dbReference type="NCBI Taxonomy" id="2303539"/>
    <lineage>
        <taxon>Bacteria</taxon>
        <taxon>Pseudomonadati</taxon>
        <taxon>Pseudomonadota</taxon>
        <taxon>Gammaproteobacteria</taxon>
        <taxon>Lysobacterales</taxon>
        <taxon>Lysobacteraceae</taxon>
        <taxon>Cognatiluteimonas</taxon>
    </lineage>
</organism>
<evidence type="ECO:0000256" key="4">
    <source>
        <dbReference type="ARBA" id="ARBA00022723"/>
    </source>
</evidence>
<dbReference type="GO" id="GO:0016485">
    <property type="term" value="P:protein processing"/>
    <property type="evidence" value="ECO:0007669"/>
    <property type="project" value="TreeGrafter"/>
</dbReference>
<keyword evidence="7" id="KW-0482">Metalloprotease</keyword>